<dbReference type="Gene3D" id="1.10.1200.10">
    <property type="entry name" value="ACP-like"/>
    <property type="match status" value="1"/>
</dbReference>
<dbReference type="InterPro" id="IPR016039">
    <property type="entry name" value="Thiolase-like"/>
</dbReference>
<feature type="compositionally biased region" description="Acidic residues" evidence="5">
    <location>
        <begin position="1646"/>
        <end position="1661"/>
    </location>
</feature>
<dbReference type="SUPFAM" id="SSF55048">
    <property type="entry name" value="Probable ACP-binding domain of malonyl-CoA ACP transacylase"/>
    <property type="match status" value="1"/>
</dbReference>
<proteinExistence type="predicted"/>
<dbReference type="Pfam" id="PF00550">
    <property type="entry name" value="PP-binding"/>
    <property type="match status" value="1"/>
</dbReference>
<evidence type="ECO:0000313" key="9">
    <source>
        <dbReference type="EMBL" id="TDD87835.1"/>
    </source>
</evidence>
<dbReference type="InterPro" id="IPR014043">
    <property type="entry name" value="Acyl_transferase_dom"/>
</dbReference>
<dbReference type="Gene3D" id="3.40.47.10">
    <property type="match status" value="1"/>
</dbReference>
<dbReference type="InterPro" id="IPR020841">
    <property type="entry name" value="PKS_Beta-ketoAc_synthase_dom"/>
</dbReference>
<dbReference type="SMART" id="SM00823">
    <property type="entry name" value="PKS_PP"/>
    <property type="match status" value="1"/>
</dbReference>
<dbReference type="Pfam" id="PF21089">
    <property type="entry name" value="PKS_DH_N"/>
    <property type="match status" value="1"/>
</dbReference>
<dbReference type="InterPro" id="IPR036736">
    <property type="entry name" value="ACP-like_sf"/>
</dbReference>
<dbReference type="InterPro" id="IPR050091">
    <property type="entry name" value="PKS_NRPS_Biosynth_Enz"/>
</dbReference>
<dbReference type="PROSITE" id="PS50075">
    <property type="entry name" value="CARRIER"/>
    <property type="match status" value="1"/>
</dbReference>
<dbReference type="InterPro" id="IPR020806">
    <property type="entry name" value="PKS_PP-bd"/>
</dbReference>
<dbReference type="GO" id="GO:0071770">
    <property type="term" value="P:DIM/DIP cell wall layer assembly"/>
    <property type="evidence" value="ECO:0007669"/>
    <property type="project" value="TreeGrafter"/>
</dbReference>
<dbReference type="PROSITE" id="PS00606">
    <property type="entry name" value="KS3_1"/>
    <property type="match status" value="1"/>
</dbReference>
<dbReference type="CDD" id="cd00833">
    <property type="entry name" value="PKS"/>
    <property type="match status" value="1"/>
</dbReference>
<dbReference type="Gene3D" id="3.10.129.110">
    <property type="entry name" value="Polyketide synthase dehydratase"/>
    <property type="match status" value="1"/>
</dbReference>
<feature type="region of interest" description="C-terminal hotdog fold" evidence="4">
    <location>
        <begin position="1040"/>
        <end position="1176"/>
    </location>
</feature>
<dbReference type="GO" id="GO:0005886">
    <property type="term" value="C:plasma membrane"/>
    <property type="evidence" value="ECO:0007669"/>
    <property type="project" value="TreeGrafter"/>
</dbReference>
<dbReference type="GO" id="GO:0031177">
    <property type="term" value="F:phosphopantetheine binding"/>
    <property type="evidence" value="ECO:0007669"/>
    <property type="project" value="InterPro"/>
</dbReference>
<feature type="domain" description="Carrier" evidence="6">
    <location>
        <begin position="1670"/>
        <end position="1747"/>
    </location>
</feature>
<evidence type="ECO:0000313" key="10">
    <source>
        <dbReference type="Proteomes" id="UP000294513"/>
    </source>
</evidence>
<dbReference type="InterPro" id="IPR057326">
    <property type="entry name" value="KR_dom"/>
</dbReference>
<dbReference type="Pfam" id="PF00698">
    <property type="entry name" value="Acyl_transf_1"/>
    <property type="match status" value="1"/>
</dbReference>
<keyword evidence="3" id="KW-0808">Transferase</keyword>
<dbReference type="PANTHER" id="PTHR43775:SF37">
    <property type="entry name" value="SI:DKEY-61P9.11"/>
    <property type="match status" value="1"/>
</dbReference>
<keyword evidence="1" id="KW-0596">Phosphopantetheine</keyword>
<dbReference type="SMART" id="SM00827">
    <property type="entry name" value="PKS_AT"/>
    <property type="match status" value="1"/>
</dbReference>
<feature type="region of interest" description="N-terminal hotdog fold" evidence="4">
    <location>
        <begin position="912"/>
        <end position="1029"/>
    </location>
</feature>
<dbReference type="Pfam" id="PF08659">
    <property type="entry name" value="KR"/>
    <property type="match status" value="1"/>
</dbReference>
<feature type="active site" description="Proton acceptor; for dehydratase activity" evidence="4">
    <location>
        <position position="945"/>
    </location>
</feature>
<sequence length="1755" mass="184832">MSSMDLPGCPVAVLGMGFRLPPDIETVDALWQLMMDGRRTVGPVPSERWEPFRAASPEVDGVLRRTVRSGSFLDDIQGFDAQFFGISPREARVMDPQQRLALEATWRALEHAGIPARSIAGTDTGVFIGMADSDYGRQLLVNLPEADGLRMSGAFYYCVPNRISHLYDLHGPSMTVDAACTSSLSAVHLAVQHLQSGRIPLALAGGTHLMIGPAPMLGFDDAGTLSPDGMSKPFAADGDGYGRGEGVGVLVLKRLADAQADGDRVLAVILGSSVNQDGWTLGMMAPSASAQAHMLRTAYARAGVDVRDLDYVETHGTGTPVGDSVEATALAEVIGGARPNGDPCLIGSVKGNIGHLEAASGVAGLIKTVLCLRAGVIPPTVGASDSLNPALDWSTSGLQVVADTTPWPERARPRRAGVSSFGAGGTIGHVVLEQAPAPQPRHRKSAVGGLAVVQDGTESRAACSAEPARMFVCSGMSEQGMRAGAADLAAHLDAAATRPDLTSVAHTLMARRSSLVWRGAVVAAGHEELVERLRTLGDGQAGQGVAAARVVTEKPADAVWVFSGQGSHWTGMGRDLLAEEAFEQVLSEVEPIFAGELGIDARRAAINDPLEDVAHIQALTFLTQAGLAAVWRSYGTRPAAVIGHSLGEIAAAVTAGVLSLADGARLACRRSLLMRAAQGAGTMALVGLSADEVSGQLAGEPVTVAVHASPASCVISGDTDTVQAWCRRWEEREVFVRPVSTTVASHSAHMDPLLAGIAKASADLTVHEPTAPLYTTALDDPRAQVARDEAYWQANLRNPVRFHQAITEAAADGHRLFLEISAHPVVTHSITETIAAQHDIDDFTIAHSLRRDAGTAEILANLAALHCGGMRIDTGTARWSGELLDLPGTSWQHTPFWAEPLVPPGGHDPSSSSLLGTPTQIAGAGGQCLWETRLDAAHRPFTYEHKVHGVDIVPAAVVVNTFLDAARQCGHHNGLHDIALRTPVPISPARRIQVVLRDGEVTLFSQTEGADAGWLTHTTAQLTAADQPAPDPPDPAAECGTVLEHDRLLELLSPLGVEGFAFDWQVNELRRGPDTLHARVHAPQPANAAAATWAPLLDAAMTISSVLLLDDPEPRMPSAVGRVSVEGEPIEDAAVHVRRDPGDGSIDITITDASGTRLVAAVHHLTFSTLGTGTGESPAEPRQITHQIHWRPWTPSSPAPPPRQAIVVTPGTPPPAWLDRALAQAGIPMATTTPEGLPDCPGLADPSTAVLVVPAPQPAPDHDGGRHRIAGAAEDAALLLFRTIQHLSRTTAGPSPRLWALTHRTATADTPSALAHSALRGAGRTAAGEHPELWAGHIDLETTDPDGATLAAVLADTGGEDTYRIDGTTVHIARLAPPALAPNATRAVTCRPEGTYLITGGLGALGIETAHWLLTRGARRLVLLNRTPLPPRSAWDDEQPPAVRGRIDAVRALEARGAGVHLATADVADREATAAALGALAAHLPPIRGIVHTAGISVSRLIAQLDPDALHAVLAPKIDGTLVLHDLFPPGSLDFLVLYSSIGQLIHSSGQGAYAAANAFLDAFALHRGADTFAMAWPGWRDLGLYAAATGIFAQEMSTSGTGDVSADTAFQCWEHALHHGLRHAVVLPITARAATPLPLLSELSPPEDTDAAPTDADDAPDWTTLTPDEQHAYVTDVATGEISRELQIPADEFDRRRPLIEMGLDSRMTMSIRVRLEHRLHVRLPATLLWQHPTLNDLTASLHTTVDASRTSAV</sequence>
<keyword evidence="10" id="KW-1185">Reference proteome</keyword>
<feature type="region of interest" description="Disordered" evidence="5">
    <location>
        <begin position="1191"/>
        <end position="1213"/>
    </location>
</feature>
<evidence type="ECO:0000259" key="8">
    <source>
        <dbReference type="PROSITE" id="PS52019"/>
    </source>
</evidence>
<dbReference type="Proteomes" id="UP000294513">
    <property type="component" value="Unassembled WGS sequence"/>
</dbReference>
<accession>A0A4R5BPH9</accession>
<dbReference type="EMBL" id="SMKU01000068">
    <property type="protein sequence ID" value="TDD87835.1"/>
    <property type="molecule type" value="Genomic_DNA"/>
</dbReference>
<dbReference type="GO" id="GO:0004315">
    <property type="term" value="F:3-oxoacyl-[acyl-carrier-protein] synthase activity"/>
    <property type="evidence" value="ECO:0007669"/>
    <property type="project" value="InterPro"/>
</dbReference>
<evidence type="ECO:0000259" key="6">
    <source>
        <dbReference type="PROSITE" id="PS50075"/>
    </source>
</evidence>
<dbReference type="InterPro" id="IPR014031">
    <property type="entry name" value="Ketoacyl_synth_C"/>
</dbReference>
<dbReference type="InterPro" id="IPR018201">
    <property type="entry name" value="Ketoacyl_synth_AS"/>
</dbReference>
<dbReference type="Gene3D" id="3.30.70.3290">
    <property type="match status" value="1"/>
</dbReference>
<evidence type="ECO:0000256" key="3">
    <source>
        <dbReference type="ARBA" id="ARBA00022679"/>
    </source>
</evidence>
<dbReference type="GO" id="GO:0004312">
    <property type="term" value="F:fatty acid synthase activity"/>
    <property type="evidence" value="ECO:0007669"/>
    <property type="project" value="TreeGrafter"/>
</dbReference>
<dbReference type="SMART" id="SM00826">
    <property type="entry name" value="PKS_DH"/>
    <property type="match status" value="1"/>
</dbReference>
<dbReference type="SUPFAM" id="SSF52151">
    <property type="entry name" value="FabD/lysophospholipase-like"/>
    <property type="match status" value="1"/>
</dbReference>
<dbReference type="Gene3D" id="3.40.50.720">
    <property type="entry name" value="NAD(P)-binding Rossmann-like Domain"/>
    <property type="match status" value="1"/>
</dbReference>
<feature type="domain" description="PKS/mFAS DH" evidence="8">
    <location>
        <begin position="912"/>
        <end position="1176"/>
    </location>
</feature>
<dbReference type="GO" id="GO:0006633">
    <property type="term" value="P:fatty acid biosynthetic process"/>
    <property type="evidence" value="ECO:0007669"/>
    <property type="project" value="InterPro"/>
</dbReference>
<dbReference type="InterPro" id="IPR013968">
    <property type="entry name" value="PKS_KR"/>
</dbReference>
<dbReference type="InterPro" id="IPR049552">
    <property type="entry name" value="PKS_DH_N"/>
</dbReference>
<organism evidence="9 10">
    <name type="scientific">Actinomadura rubrisoli</name>
    <dbReference type="NCBI Taxonomy" id="2530368"/>
    <lineage>
        <taxon>Bacteria</taxon>
        <taxon>Bacillati</taxon>
        <taxon>Actinomycetota</taxon>
        <taxon>Actinomycetes</taxon>
        <taxon>Streptosporangiales</taxon>
        <taxon>Thermomonosporaceae</taxon>
        <taxon>Actinomadura</taxon>
    </lineage>
</organism>
<dbReference type="InterPro" id="IPR014030">
    <property type="entry name" value="Ketoacyl_synth_N"/>
</dbReference>
<protein>
    <submittedName>
        <fullName evidence="9">SDR family NAD(P)-dependent oxidoreductase</fullName>
    </submittedName>
</protein>
<dbReference type="Gene3D" id="3.40.366.10">
    <property type="entry name" value="Malonyl-Coenzyme A Acyl Carrier Protein, domain 2"/>
    <property type="match status" value="1"/>
</dbReference>
<evidence type="ECO:0000256" key="2">
    <source>
        <dbReference type="ARBA" id="ARBA00022553"/>
    </source>
</evidence>
<dbReference type="Pfam" id="PF00109">
    <property type="entry name" value="ketoacyl-synt"/>
    <property type="match status" value="1"/>
</dbReference>
<dbReference type="InterPro" id="IPR036291">
    <property type="entry name" value="NAD(P)-bd_dom_sf"/>
</dbReference>
<dbReference type="OrthoDB" id="4537517at2"/>
<dbReference type="SMART" id="SM00825">
    <property type="entry name" value="PKS_KS"/>
    <property type="match status" value="1"/>
</dbReference>
<feature type="active site" description="Proton donor; for dehydratase activity" evidence="4">
    <location>
        <position position="1098"/>
    </location>
</feature>
<name>A0A4R5BPH9_9ACTN</name>
<dbReference type="Pfam" id="PF16197">
    <property type="entry name" value="KAsynt_C_assoc"/>
    <property type="match status" value="1"/>
</dbReference>
<dbReference type="SMART" id="SM00822">
    <property type="entry name" value="PKS_KR"/>
    <property type="match status" value="1"/>
</dbReference>
<dbReference type="PANTHER" id="PTHR43775">
    <property type="entry name" value="FATTY ACID SYNTHASE"/>
    <property type="match status" value="1"/>
</dbReference>
<dbReference type="InterPro" id="IPR032821">
    <property type="entry name" value="PKS_assoc"/>
</dbReference>
<dbReference type="GO" id="GO:0005737">
    <property type="term" value="C:cytoplasm"/>
    <property type="evidence" value="ECO:0007669"/>
    <property type="project" value="TreeGrafter"/>
</dbReference>
<dbReference type="InterPro" id="IPR042104">
    <property type="entry name" value="PKS_dehydratase_sf"/>
</dbReference>
<dbReference type="InterPro" id="IPR001227">
    <property type="entry name" value="Ac_transferase_dom_sf"/>
</dbReference>
<gene>
    <name evidence="9" type="ORF">E1298_15675</name>
</gene>
<dbReference type="SMART" id="SM01294">
    <property type="entry name" value="PKS_PP_betabranch"/>
    <property type="match status" value="1"/>
</dbReference>
<dbReference type="InterPro" id="IPR016036">
    <property type="entry name" value="Malonyl_transacylase_ACP-bd"/>
</dbReference>
<evidence type="ECO:0000256" key="1">
    <source>
        <dbReference type="ARBA" id="ARBA00022450"/>
    </source>
</evidence>
<reference evidence="9 10" key="1">
    <citation type="submission" date="2019-03" db="EMBL/GenBank/DDBJ databases">
        <title>Draft genome sequences of novel Actinobacteria.</title>
        <authorList>
            <person name="Sahin N."/>
            <person name="Ay H."/>
            <person name="Saygin H."/>
        </authorList>
    </citation>
    <scope>NUCLEOTIDE SEQUENCE [LARGE SCALE GENOMIC DNA]</scope>
    <source>
        <strain evidence="9 10">H3C3</strain>
    </source>
</reference>
<evidence type="ECO:0000259" key="7">
    <source>
        <dbReference type="PROSITE" id="PS52004"/>
    </source>
</evidence>
<dbReference type="SUPFAM" id="SSF47336">
    <property type="entry name" value="ACP-like"/>
    <property type="match status" value="1"/>
</dbReference>
<evidence type="ECO:0000256" key="4">
    <source>
        <dbReference type="PROSITE-ProRule" id="PRU01363"/>
    </source>
</evidence>
<evidence type="ECO:0000256" key="5">
    <source>
        <dbReference type="SAM" id="MobiDB-lite"/>
    </source>
</evidence>
<dbReference type="InterPro" id="IPR020807">
    <property type="entry name" value="PKS_DH"/>
</dbReference>
<dbReference type="SUPFAM" id="SSF53901">
    <property type="entry name" value="Thiolase-like"/>
    <property type="match status" value="1"/>
</dbReference>
<dbReference type="PROSITE" id="PS52004">
    <property type="entry name" value="KS3_2"/>
    <property type="match status" value="1"/>
</dbReference>
<dbReference type="PROSITE" id="PS52019">
    <property type="entry name" value="PKS_MFAS_DH"/>
    <property type="match status" value="1"/>
</dbReference>
<dbReference type="InterPro" id="IPR016035">
    <property type="entry name" value="Acyl_Trfase/lysoPLipase"/>
</dbReference>
<feature type="domain" description="Ketosynthase family 3 (KS3)" evidence="7">
    <location>
        <begin position="8"/>
        <end position="434"/>
    </location>
</feature>
<dbReference type="InterPro" id="IPR009081">
    <property type="entry name" value="PP-bd_ACP"/>
</dbReference>
<keyword evidence="2" id="KW-0597">Phosphoprotein</keyword>
<feature type="region of interest" description="Disordered" evidence="5">
    <location>
        <begin position="1640"/>
        <end position="1661"/>
    </location>
</feature>
<dbReference type="InterPro" id="IPR049900">
    <property type="entry name" value="PKS_mFAS_DH"/>
</dbReference>
<dbReference type="Pfam" id="PF02801">
    <property type="entry name" value="Ketoacyl-synt_C"/>
    <property type="match status" value="1"/>
</dbReference>
<dbReference type="SUPFAM" id="SSF51735">
    <property type="entry name" value="NAD(P)-binding Rossmann-fold domains"/>
    <property type="match status" value="2"/>
</dbReference>
<comment type="caution">
    <text evidence="9">The sequence shown here is derived from an EMBL/GenBank/DDBJ whole genome shotgun (WGS) entry which is preliminary data.</text>
</comment>